<dbReference type="SUPFAM" id="SSF53335">
    <property type="entry name" value="S-adenosyl-L-methionine-dependent methyltransferases"/>
    <property type="match status" value="1"/>
</dbReference>
<comment type="caution">
    <text evidence="2">The sequence shown here is derived from an EMBL/GenBank/DDBJ whole genome shotgun (WGS) entry which is preliminary data.</text>
</comment>
<dbReference type="InterPro" id="IPR029063">
    <property type="entry name" value="SAM-dependent_MTases_sf"/>
</dbReference>
<dbReference type="GO" id="GO:0032259">
    <property type="term" value="P:methylation"/>
    <property type="evidence" value="ECO:0007669"/>
    <property type="project" value="UniProtKB-KW"/>
</dbReference>
<reference evidence="2 3" key="1">
    <citation type="submission" date="2022-06" db="EMBL/GenBank/DDBJ databases">
        <title>New Species of the Genus Actinoplanes, ActinopZanes ferrugineus.</title>
        <authorList>
            <person name="Ding P."/>
        </authorList>
    </citation>
    <scope>NUCLEOTIDE SEQUENCE [LARGE SCALE GENOMIC DNA]</scope>
    <source>
        <strain evidence="2 3">TRM88003</strain>
    </source>
</reference>
<keyword evidence="2" id="KW-0808">Transferase</keyword>
<gene>
    <name evidence="2" type="ORF">M1L60_44950</name>
</gene>
<dbReference type="EMBL" id="JAMYJR010000064">
    <property type="protein sequence ID" value="MCO8277746.1"/>
    <property type="molecule type" value="Genomic_DNA"/>
</dbReference>
<proteinExistence type="predicted"/>
<organism evidence="2 3">
    <name type="scientific">Paractinoplanes aksuensis</name>
    <dbReference type="NCBI Taxonomy" id="2939490"/>
    <lineage>
        <taxon>Bacteria</taxon>
        <taxon>Bacillati</taxon>
        <taxon>Actinomycetota</taxon>
        <taxon>Actinomycetes</taxon>
        <taxon>Micromonosporales</taxon>
        <taxon>Micromonosporaceae</taxon>
        <taxon>Paractinoplanes</taxon>
    </lineage>
</organism>
<sequence>MEPSARIRAQRALDVAPALDAMAEQLPFDDDSFDAVMATVTVHQWADVGRGLSELRRVAREAVVVLTFDGDALDRLWPAEYVPELIAAERRRYPLIDYLSSIIGKRVDVREVPIPIDCVDGFTETYYARPEQFLDPRVRAAQSAWDFVDEQANHRAVEQLRAGLASGAWDARHGHLRTQPEFHGSLRLLAGQP</sequence>
<keyword evidence="2" id="KW-0489">Methyltransferase</keyword>
<dbReference type="Gene3D" id="3.40.50.150">
    <property type="entry name" value="Vaccinia Virus protein VP39"/>
    <property type="match status" value="1"/>
</dbReference>
<protein>
    <submittedName>
        <fullName evidence="2">Class I SAM-dependent methyltransferase</fullName>
    </submittedName>
</protein>
<keyword evidence="3" id="KW-1185">Reference proteome</keyword>
<feature type="domain" description="Methyltransferase type 11" evidence="1">
    <location>
        <begin position="11"/>
        <end position="61"/>
    </location>
</feature>
<dbReference type="Pfam" id="PF08241">
    <property type="entry name" value="Methyltransf_11"/>
    <property type="match status" value="1"/>
</dbReference>
<dbReference type="InterPro" id="IPR013216">
    <property type="entry name" value="Methyltransf_11"/>
</dbReference>
<dbReference type="GO" id="GO:0008168">
    <property type="term" value="F:methyltransferase activity"/>
    <property type="evidence" value="ECO:0007669"/>
    <property type="project" value="UniProtKB-KW"/>
</dbReference>
<evidence type="ECO:0000313" key="2">
    <source>
        <dbReference type="EMBL" id="MCO8277746.1"/>
    </source>
</evidence>
<accession>A0ABT1E661</accession>
<evidence type="ECO:0000259" key="1">
    <source>
        <dbReference type="Pfam" id="PF08241"/>
    </source>
</evidence>
<name>A0ABT1E661_9ACTN</name>
<dbReference type="Proteomes" id="UP001523369">
    <property type="component" value="Unassembled WGS sequence"/>
</dbReference>
<evidence type="ECO:0000313" key="3">
    <source>
        <dbReference type="Proteomes" id="UP001523369"/>
    </source>
</evidence>